<reference evidence="4 5" key="1">
    <citation type="journal article" date="2015" name="Genome Announc.">
        <title>Complete Genome Sequencing of Protease-Producing Novel Arthrobacter sp. Strain IHBB 11108 Using PacBio Single-Molecule Real-Time Sequencing Technology.</title>
        <authorList>
            <person name="Kiran S."/>
            <person name="Swarnkar M.K."/>
            <person name="Pal M."/>
            <person name="Thakur R."/>
            <person name="Tewari R."/>
            <person name="Singh A.K."/>
            <person name="Gulati A."/>
        </authorList>
    </citation>
    <scope>NUCLEOTIDE SEQUENCE [LARGE SCALE GENOMIC DNA]</scope>
    <source>
        <strain evidence="4 5">IHBB 11108</strain>
    </source>
</reference>
<dbReference type="Gene3D" id="2.60.120.1060">
    <property type="entry name" value="NPCBM/NEW2 domain"/>
    <property type="match status" value="1"/>
</dbReference>
<dbReference type="SUPFAM" id="SSF49785">
    <property type="entry name" value="Galactose-binding domain-like"/>
    <property type="match status" value="2"/>
</dbReference>
<dbReference type="GO" id="GO:0030246">
    <property type="term" value="F:carbohydrate binding"/>
    <property type="evidence" value="ECO:0007669"/>
    <property type="project" value="InterPro"/>
</dbReference>
<dbReference type="Proteomes" id="UP000061839">
    <property type="component" value="Chromosome"/>
</dbReference>
<dbReference type="InterPro" id="IPR035364">
    <property type="entry name" value="Beta_sandwich_GH101"/>
</dbReference>
<dbReference type="GO" id="GO:0033926">
    <property type="term" value="F:endo-alpha-N-acetylgalactosaminidase activity"/>
    <property type="evidence" value="ECO:0007669"/>
    <property type="project" value="InterPro"/>
</dbReference>
<dbReference type="InterPro" id="IPR049314">
    <property type="entry name" value="GH101_dom-5"/>
</dbReference>
<organism evidence="4 5">
    <name type="scientific">Psychromicrobium lacuslunae</name>
    <dbReference type="NCBI Taxonomy" id="1618207"/>
    <lineage>
        <taxon>Bacteria</taxon>
        <taxon>Bacillati</taxon>
        <taxon>Actinomycetota</taxon>
        <taxon>Actinomycetes</taxon>
        <taxon>Micrococcales</taxon>
        <taxon>Micrococcaceae</taxon>
        <taxon>Psychromicrobium</taxon>
    </lineage>
</organism>
<dbReference type="InterPro" id="IPR040633">
    <property type="entry name" value="Gal_mutarotas_3"/>
</dbReference>
<dbReference type="Pfam" id="PF12905">
    <property type="entry name" value="Glyco_hydro_101"/>
    <property type="match status" value="1"/>
</dbReference>
<dbReference type="Pfam" id="PF17451">
    <property type="entry name" value="Glyco_hyd_101C"/>
    <property type="match status" value="1"/>
</dbReference>
<dbReference type="HOGENOM" id="CLU_002413_1_1_11"/>
<dbReference type="EMBL" id="CP011005">
    <property type="protein sequence ID" value="AJT42975.1"/>
    <property type="molecule type" value="Genomic_DNA"/>
</dbReference>
<feature type="domain" description="Glycosyl hydrolase family 98 putative carbohydrate-binding module" evidence="3">
    <location>
        <begin position="1148"/>
        <end position="1294"/>
    </location>
</feature>
<gene>
    <name evidence="4" type="ORF">UM93_08010</name>
</gene>
<dbReference type="InterPro" id="IPR038637">
    <property type="entry name" value="NPCBM_sf"/>
</dbReference>
<evidence type="ECO:0000259" key="3">
    <source>
        <dbReference type="SMART" id="SM00776"/>
    </source>
</evidence>
<protein>
    <submittedName>
        <fullName evidence="4">Endo-alpha-N-acetylgalactosaminidase</fullName>
    </submittedName>
</protein>
<dbReference type="InterPro" id="IPR013222">
    <property type="entry name" value="Glyco_hyd_98_carb-bd"/>
</dbReference>
<evidence type="ECO:0000313" key="4">
    <source>
        <dbReference type="EMBL" id="AJT42975.1"/>
    </source>
</evidence>
<name>A0A0D4C3I9_9MICC</name>
<dbReference type="Gene3D" id="2.70.98.10">
    <property type="match status" value="1"/>
</dbReference>
<dbReference type="InterPro" id="IPR040502">
    <property type="entry name" value="GH101_dom-6"/>
</dbReference>
<keyword evidence="2" id="KW-0732">Signal</keyword>
<dbReference type="STRING" id="1618207.UM93_08010"/>
<dbReference type="Pfam" id="PF08305">
    <property type="entry name" value="NPCBM"/>
    <property type="match status" value="1"/>
</dbReference>
<dbReference type="Pfam" id="PF10633">
    <property type="entry name" value="NPCBM_assoc"/>
    <property type="match status" value="1"/>
</dbReference>
<dbReference type="PATRIC" id="fig|1618207.4.peg.1620"/>
<dbReference type="InterPro" id="IPR008979">
    <property type="entry name" value="Galactose-bd-like_sf"/>
</dbReference>
<feature type="chain" id="PRO_5002274125" evidence="2">
    <location>
        <begin position="29"/>
        <end position="1296"/>
    </location>
</feature>
<dbReference type="Pfam" id="PF21466">
    <property type="entry name" value="GH101_dom-5"/>
    <property type="match status" value="1"/>
</dbReference>
<keyword evidence="5" id="KW-1185">Reference proteome</keyword>
<dbReference type="SMART" id="SM00776">
    <property type="entry name" value="NPCBM"/>
    <property type="match status" value="1"/>
</dbReference>
<dbReference type="Pfam" id="PF17974">
    <property type="entry name" value="GalBD_like"/>
    <property type="match status" value="1"/>
</dbReference>
<proteinExistence type="predicted"/>
<dbReference type="InterPro" id="IPR018905">
    <property type="entry name" value="A-galactase_NEW3"/>
</dbReference>
<dbReference type="Pfam" id="PF18080">
    <property type="entry name" value="Gal_mutarotas_3"/>
    <property type="match status" value="1"/>
</dbReference>
<dbReference type="CDD" id="cd14244">
    <property type="entry name" value="GH_101_like"/>
    <property type="match status" value="1"/>
</dbReference>
<feature type="region of interest" description="Disordered" evidence="1">
    <location>
        <begin position="1164"/>
        <end position="1185"/>
    </location>
</feature>
<feature type="signal peptide" evidence="2">
    <location>
        <begin position="1"/>
        <end position="28"/>
    </location>
</feature>
<sequence length="1296" mass="136849">MTRQGLAFLSAAALSFGGLALTAGSASAAPGGVLPANAEQISSGQLRVVVSKTFPQALSYTEVSSRKQLSGASSITQQITINGVDQPVTVSSKKIDARTMEYELTPSKLSGVSLSAQLSVQAQTVSFNITKITDTPENRVNNLQIKNQDLVTVSSKDPQASVASAVVSVNRAVSGDTITAINASTPLDASAKSAKLSLASNGQLAAGFENNSLYDSGSPSAPSERGKFWRQAVSDGAGGVKMGISSGAWLYRANGSEQTEELPWSKVVITGDANSDGRVDWQDGAIAYRGIETKPAGAADVKNRVITHIPFNFASQATHPFLKTLDDVKHISLATDGLGQMALLKGYTSEGHDSANSDFGGNYNTRAGGLGDLNQLLQGGAAYGATFGVHINNTEAYPEANSFNDGFVDKTKKGWNWLDQSYYIDQQKDILSGSQNARVQQLRTETNANLTMAYVDVFYESGWKSYRLQKSLSDAGFSVASEFGTAMTANNTWSHWANDENYGGSDNKGWNSQILRFVDNSQRDIWNPDPLLGTSHIVEWEGWTGQNDYNAFLKNVWNNNVPVKFLQQQEITSWTPGNISLTGGLSINGTSLADRVISQNGVAVLKGNDYLLPWSAAAVKFGPGAKNSTQQNKLYHYSLKGGSTSWQLTPDFANADHLLQYKLTDTGRELVGSVPVVNGQVTLSSAANQAYVLVPEGARKTVPAVKYGVGTPIQDPGFDANTLKAWKPTGGAAVQRTAKGLLVAKLGQDASSISQTLQPVQQAGTYSVSAWLEIEPGKKRATTLSVTPSGGKPVSVIVDSSGAKNQVAADDKSGSYFQRIRVLVDLRPGQTAKLSISAGAGDAAVRIDDVRMVKTVRVPTSGVLSEDFEGVDQGWGPFVKGDAGGVTDPRTHIAKLNAPYTQSGWNAKTTSDTLAGQYSLHSHEENQGLVYRTSNYTLPLQPGHQYKVSFDYQSSLANQYAWVSGYDNGGSTVQTSSNAIPVATETTRWNQTFTASGCGPNWVGLSRTGSSAGAEFTLDNFLVEDLGASSETPACASLSVVSNQPVIEQGTENSFSTTFKSTEAAPISNLSVALKLPEGWTAIASTPATAATLPSGGTLTTQWKVKVPASADGNYSVQANAGYSTTVAPLGQRNASAEAKVYTLPQPPSKNTYASDLQWIGTPSNGWGPLEKDQANGEQGEGDGPPLTLGGKVYAKGLGAHAASSVRYYLGAQCTAFSSVIGIDDIQKTKGAVEFSVVGDGKVLYTSPTLKGGGTPVSISVPLSGVKYVDLKVGFSTPSNGNDWADWADAQFQCGS</sequence>
<evidence type="ECO:0000256" key="1">
    <source>
        <dbReference type="SAM" id="MobiDB-lite"/>
    </source>
</evidence>
<dbReference type="InterPro" id="IPR025706">
    <property type="entry name" value="Endoa_GalNAc"/>
</dbReference>
<dbReference type="InterPro" id="IPR014718">
    <property type="entry name" value="GH-type_carb-bd"/>
</dbReference>
<dbReference type="KEGG" id="ari:UM93_08010"/>
<evidence type="ECO:0000256" key="2">
    <source>
        <dbReference type="SAM" id="SignalP"/>
    </source>
</evidence>
<accession>A0A0D4C3I9</accession>
<evidence type="ECO:0000313" key="5">
    <source>
        <dbReference type="Proteomes" id="UP000061839"/>
    </source>
</evidence>
<dbReference type="Gene3D" id="3.20.20.80">
    <property type="entry name" value="Glycosidases"/>
    <property type="match status" value="1"/>
</dbReference>
<dbReference type="Gene3D" id="2.60.120.260">
    <property type="entry name" value="Galactose-binding domain-like"/>
    <property type="match status" value="2"/>
</dbReference>